<dbReference type="InterPro" id="IPR013087">
    <property type="entry name" value="Znf_C2H2_type"/>
</dbReference>
<keyword evidence="2" id="KW-0677">Repeat</keyword>
<dbReference type="Gene3D" id="3.30.160.60">
    <property type="entry name" value="Classic Zinc Finger"/>
    <property type="match status" value="2"/>
</dbReference>
<reference evidence="8 9" key="1">
    <citation type="submission" date="2021-04" db="EMBL/GenBank/DDBJ databases">
        <authorList>
            <person name="Bliznina A."/>
        </authorList>
    </citation>
    <scope>NUCLEOTIDE SEQUENCE [LARGE SCALE GENOMIC DNA]</scope>
</reference>
<dbReference type="SUPFAM" id="SSF57667">
    <property type="entry name" value="beta-beta-alpha zinc fingers"/>
    <property type="match status" value="1"/>
</dbReference>
<sequence>MVAELEFVRRYLQKTGRLDTLKVLNEGKTTLSFPIQKPPKRKIVNVDDSKPKKQSLSRQSKISEKELPKKEEVPKKFKKIAKKFGLPEEHLDIFYEYRECFHWETIGEKKIHCTVRGCDFNVPAKRKALVDHMTNEHAYGNYPCDKPFCRFVGYSTGCIRKHETMFHGEGRRVPSRKYSFPCKYCPFHGKDNHVLEKHLRIHENRLIKCEYCNYTSANEQHTHEHILHHFQVRNHHCSLCETSFITKAGLKNHIRIHLKDFTCISCSESFETRKNYDHHVKSCKVRLSKFC</sequence>
<evidence type="ECO:0000256" key="3">
    <source>
        <dbReference type="ARBA" id="ARBA00022771"/>
    </source>
</evidence>
<gene>
    <name evidence="8" type="ORF">OKIOD_LOCUS16639</name>
</gene>
<accession>A0ABN7T8L4</accession>
<dbReference type="Proteomes" id="UP001158576">
    <property type="component" value="Chromosome 2"/>
</dbReference>
<evidence type="ECO:0000313" key="9">
    <source>
        <dbReference type="Proteomes" id="UP001158576"/>
    </source>
</evidence>
<dbReference type="PROSITE" id="PS50157">
    <property type="entry name" value="ZINC_FINGER_C2H2_2"/>
    <property type="match status" value="1"/>
</dbReference>
<evidence type="ECO:0000256" key="4">
    <source>
        <dbReference type="ARBA" id="ARBA00022833"/>
    </source>
</evidence>
<keyword evidence="3 5" id="KW-0863">Zinc-finger</keyword>
<feature type="domain" description="C2H2-type" evidence="7">
    <location>
        <begin position="235"/>
        <end position="262"/>
    </location>
</feature>
<keyword evidence="1" id="KW-0479">Metal-binding</keyword>
<feature type="region of interest" description="Disordered" evidence="6">
    <location>
        <begin position="43"/>
        <end position="65"/>
    </location>
</feature>
<keyword evidence="9" id="KW-1185">Reference proteome</keyword>
<dbReference type="PANTHER" id="PTHR24409">
    <property type="entry name" value="ZINC FINGER PROTEIN 142"/>
    <property type="match status" value="1"/>
</dbReference>
<proteinExistence type="predicted"/>
<dbReference type="InterPro" id="IPR036236">
    <property type="entry name" value="Znf_C2H2_sf"/>
</dbReference>
<evidence type="ECO:0000259" key="7">
    <source>
        <dbReference type="PROSITE" id="PS50157"/>
    </source>
</evidence>
<evidence type="ECO:0000256" key="2">
    <source>
        <dbReference type="ARBA" id="ARBA00022737"/>
    </source>
</evidence>
<evidence type="ECO:0000256" key="6">
    <source>
        <dbReference type="SAM" id="MobiDB-lite"/>
    </source>
</evidence>
<protein>
    <submittedName>
        <fullName evidence="8">Oidioi.mRNA.OKI2018_I69.chr2.g7874.t1.cds</fullName>
    </submittedName>
</protein>
<evidence type="ECO:0000313" key="8">
    <source>
        <dbReference type="EMBL" id="CAG5113784.1"/>
    </source>
</evidence>
<name>A0ABN7T8L4_OIKDI</name>
<evidence type="ECO:0000256" key="1">
    <source>
        <dbReference type="ARBA" id="ARBA00022723"/>
    </source>
</evidence>
<dbReference type="EMBL" id="OU015567">
    <property type="protein sequence ID" value="CAG5113784.1"/>
    <property type="molecule type" value="Genomic_DNA"/>
</dbReference>
<evidence type="ECO:0000256" key="5">
    <source>
        <dbReference type="PROSITE-ProRule" id="PRU00042"/>
    </source>
</evidence>
<dbReference type="PROSITE" id="PS00028">
    <property type="entry name" value="ZINC_FINGER_C2H2_1"/>
    <property type="match status" value="1"/>
</dbReference>
<dbReference type="PANTHER" id="PTHR24409:SF295">
    <property type="entry name" value="AZ2-RELATED"/>
    <property type="match status" value="1"/>
</dbReference>
<organism evidence="8 9">
    <name type="scientific">Oikopleura dioica</name>
    <name type="common">Tunicate</name>
    <dbReference type="NCBI Taxonomy" id="34765"/>
    <lineage>
        <taxon>Eukaryota</taxon>
        <taxon>Metazoa</taxon>
        <taxon>Chordata</taxon>
        <taxon>Tunicata</taxon>
        <taxon>Appendicularia</taxon>
        <taxon>Copelata</taxon>
        <taxon>Oikopleuridae</taxon>
        <taxon>Oikopleura</taxon>
    </lineage>
</organism>
<dbReference type="SMART" id="SM00355">
    <property type="entry name" value="ZnF_C2H2"/>
    <property type="match status" value="6"/>
</dbReference>
<keyword evidence="4" id="KW-0862">Zinc</keyword>